<dbReference type="GO" id="GO:0003677">
    <property type="term" value="F:DNA binding"/>
    <property type="evidence" value="ECO:0007669"/>
    <property type="project" value="InterPro"/>
</dbReference>
<dbReference type="InterPro" id="IPR010982">
    <property type="entry name" value="Lambda_DNA-bd_dom_sf"/>
</dbReference>
<gene>
    <name evidence="1" type="ORF">MC45_01540</name>
</gene>
<protein>
    <recommendedName>
        <fullName evidence="3">Transcriptional regulator</fullName>
    </recommendedName>
</protein>
<dbReference type="EMBL" id="CP009571">
    <property type="protein sequence ID" value="AIT05310.1"/>
    <property type="molecule type" value="Genomic_DNA"/>
</dbReference>
<name>A0A097ECL0_9SPHN</name>
<accession>A0A097ECL0</accession>
<proteinExistence type="predicted"/>
<reference evidence="1 2" key="1">
    <citation type="submission" date="2014-09" db="EMBL/GenBank/DDBJ databases">
        <title>Using Illumina technology Improving SMRT sequencing Genome Assembly by RASTools.</title>
        <authorList>
            <person name="Zhou Y."/>
            <person name="Ma T."/>
            <person name="Liu T."/>
        </authorList>
    </citation>
    <scope>NUCLEOTIDE SEQUENCE [LARGE SCALE GENOMIC DNA]</scope>
    <source>
        <strain evidence="1 2">ATCC 55669</strain>
    </source>
</reference>
<dbReference type="AlphaFoldDB" id="A0A097ECL0"/>
<evidence type="ECO:0008006" key="3">
    <source>
        <dbReference type="Google" id="ProtNLM"/>
    </source>
</evidence>
<dbReference type="HOGENOM" id="CLU_144725_3_2_5"/>
<evidence type="ECO:0000313" key="2">
    <source>
        <dbReference type="Proteomes" id="UP000033200"/>
    </source>
</evidence>
<dbReference type="Proteomes" id="UP000033200">
    <property type="component" value="Chromosome"/>
</dbReference>
<dbReference type="Gene3D" id="1.10.260.40">
    <property type="entry name" value="lambda repressor-like DNA-binding domains"/>
    <property type="match status" value="1"/>
</dbReference>
<keyword evidence="2" id="KW-1185">Reference proteome</keyword>
<sequence>MARTAFNMMMEGIGDAIAHAKCDTTRARVIAPVDAKAVRACTKKSQAEFAKTYHLPLGTVRDWEQKRRTPDAPARVLLAMIAAEPETVERLVAKIEG</sequence>
<dbReference type="KEGG" id="stax:MC45_01540"/>
<dbReference type="RefSeq" id="WP_038658673.1">
    <property type="nucleotide sequence ID" value="NZ_CP009571.1"/>
</dbReference>
<evidence type="ECO:0000313" key="1">
    <source>
        <dbReference type="EMBL" id="AIT05310.1"/>
    </source>
</evidence>
<dbReference type="SUPFAM" id="SSF47413">
    <property type="entry name" value="lambda repressor-like DNA-binding domains"/>
    <property type="match status" value="1"/>
</dbReference>
<organism evidence="1 2">
    <name type="scientific">Sphingomonas taxi</name>
    <dbReference type="NCBI Taxonomy" id="1549858"/>
    <lineage>
        <taxon>Bacteria</taxon>
        <taxon>Pseudomonadati</taxon>
        <taxon>Pseudomonadota</taxon>
        <taxon>Alphaproteobacteria</taxon>
        <taxon>Sphingomonadales</taxon>
        <taxon>Sphingomonadaceae</taxon>
        <taxon>Sphingomonas</taxon>
    </lineage>
</organism>
<dbReference type="eggNOG" id="COG2944">
    <property type="taxonomic scope" value="Bacteria"/>
</dbReference>
<dbReference type="STRING" id="1549858.MC45_01540"/>